<comment type="caution">
    <text evidence="2">The sequence shown here is derived from an EMBL/GenBank/DDBJ whole genome shotgun (WGS) entry which is preliminary data.</text>
</comment>
<dbReference type="CDD" id="cd01670">
    <property type="entry name" value="Death"/>
    <property type="match status" value="1"/>
</dbReference>
<dbReference type="InterPro" id="IPR000488">
    <property type="entry name" value="Death_dom"/>
</dbReference>
<dbReference type="Proteomes" id="UP000663889">
    <property type="component" value="Unassembled WGS sequence"/>
</dbReference>
<name>A0A814HG35_9BILA</name>
<feature type="domain" description="Death" evidence="1">
    <location>
        <begin position="256"/>
        <end position="315"/>
    </location>
</feature>
<dbReference type="GO" id="GO:0007165">
    <property type="term" value="P:signal transduction"/>
    <property type="evidence" value="ECO:0007669"/>
    <property type="project" value="InterPro"/>
</dbReference>
<evidence type="ECO:0000259" key="1">
    <source>
        <dbReference type="PROSITE" id="PS50017"/>
    </source>
</evidence>
<sequence length="335" mass="39226">MATIYHRGVKRSFINEEVNLLSSKKIKRLRDNHEQDLRPSKYDLSSQYENQFKRINEKKNEFEEEYHCQVYLKLYSTTCKCTMDVIVKSTNDTIDDDDSILLAKTRIAKVIKPGVVRVRLVSTLFIADVDVYEDSSLMKLETIKKNYNHSNFDKQFALKLKNNRIGPGVIGKLFIESLDPSNGSYINQSPIFELNLSLTSEHEIISTLFDQNNENRLICGCVLSSDQSHLEISDKCNLKLNDMKLIHRLAEYLRCQWKFIGRELAPCFSEIDLIDFQQTYLILDGNHECAYQLLREWYIRHPDQANIRYLLTRLKLPFDIIIEIHNDVVRKFISS</sequence>
<dbReference type="Gene3D" id="1.10.533.10">
    <property type="entry name" value="Death Domain, Fas"/>
    <property type="match status" value="1"/>
</dbReference>
<accession>A0A814HG35</accession>
<gene>
    <name evidence="2" type="ORF">SEV965_LOCUS11267</name>
</gene>
<reference evidence="2" key="1">
    <citation type="submission" date="2021-02" db="EMBL/GenBank/DDBJ databases">
        <authorList>
            <person name="Nowell W R."/>
        </authorList>
    </citation>
    <scope>NUCLEOTIDE SEQUENCE</scope>
</reference>
<proteinExistence type="predicted"/>
<evidence type="ECO:0000313" key="2">
    <source>
        <dbReference type="EMBL" id="CAF1010465.1"/>
    </source>
</evidence>
<dbReference type="AlphaFoldDB" id="A0A814HG35"/>
<dbReference type="SUPFAM" id="SSF47986">
    <property type="entry name" value="DEATH domain"/>
    <property type="match status" value="1"/>
</dbReference>
<evidence type="ECO:0000313" key="3">
    <source>
        <dbReference type="Proteomes" id="UP000663889"/>
    </source>
</evidence>
<dbReference type="InterPro" id="IPR011029">
    <property type="entry name" value="DEATH-like_dom_sf"/>
</dbReference>
<dbReference type="EMBL" id="CAJNOU010000482">
    <property type="protein sequence ID" value="CAF1010465.1"/>
    <property type="molecule type" value="Genomic_DNA"/>
</dbReference>
<organism evidence="2 3">
    <name type="scientific">Rotaria sordida</name>
    <dbReference type="NCBI Taxonomy" id="392033"/>
    <lineage>
        <taxon>Eukaryota</taxon>
        <taxon>Metazoa</taxon>
        <taxon>Spiralia</taxon>
        <taxon>Gnathifera</taxon>
        <taxon>Rotifera</taxon>
        <taxon>Eurotatoria</taxon>
        <taxon>Bdelloidea</taxon>
        <taxon>Philodinida</taxon>
        <taxon>Philodinidae</taxon>
        <taxon>Rotaria</taxon>
    </lineage>
</organism>
<protein>
    <recommendedName>
        <fullName evidence="1">Death domain-containing protein</fullName>
    </recommendedName>
</protein>
<dbReference type="PROSITE" id="PS50017">
    <property type="entry name" value="DEATH_DOMAIN"/>
    <property type="match status" value="1"/>
</dbReference>